<dbReference type="InterPro" id="IPR002017">
    <property type="entry name" value="Spectrin_repeat"/>
</dbReference>
<protein>
    <submittedName>
        <fullName evidence="1">Uncharacterized protein</fullName>
    </submittedName>
</protein>
<dbReference type="Gene3D" id="1.20.58.60">
    <property type="match status" value="1"/>
</dbReference>
<dbReference type="Proteomes" id="UP000265020">
    <property type="component" value="Unassembled WGS sequence"/>
</dbReference>
<dbReference type="GeneTree" id="ENSGT00940000158908"/>
<reference evidence="1" key="2">
    <citation type="submission" date="2025-09" db="UniProtKB">
        <authorList>
            <consortium name="Ensembl"/>
        </authorList>
    </citation>
    <scope>IDENTIFICATION</scope>
</reference>
<dbReference type="SUPFAM" id="SSF46966">
    <property type="entry name" value="Spectrin repeat"/>
    <property type="match status" value="1"/>
</dbReference>
<organism evidence="1 2">
    <name type="scientific">Cyprinodon variegatus</name>
    <name type="common">Sheepshead minnow</name>
    <dbReference type="NCBI Taxonomy" id="28743"/>
    <lineage>
        <taxon>Eukaryota</taxon>
        <taxon>Metazoa</taxon>
        <taxon>Chordata</taxon>
        <taxon>Craniata</taxon>
        <taxon>Vertebrata</taxon>
        <taxon>Euteleostomi</taxon>
        <taxon>Actinopterygii</taxon>
        <taxon>Neopterygii</taxon>
        <taxon>Teleostei</taxon>
        <taxon>Neoteleostei</taxon>
        <taxon>Acanthomorphata</taxon>
        <taxon>Ovalentaria</taxon>
        <taxon>Atherinomorphae</taxon>
        <taxon>Cyprinodontiformes</taxon>
        <taxon>Cyprinodontidae</taxon>
        <taxon>Cyprinodon</taxon>
    </lineage>
</organism>
<evidence type="ECO:0000313" key="2">
    <source>
        <dbReference type="Proteomes" id="UP000265020"/>
    </source>
</evidence>
<proteinExistence type="predicted"/>
<dbReference type="AlphaFoldDB" id="A0A3Q2DRP0"/>
<name>A0A3Q2DRP0_CYPVA</name>
<keyword evidence="2" id="KW-1185">Reference proteome</keyword>
<accession>A0A3Q2DRP0</accession>
<dbReference type="STRING" id="28743.ENSCVAP00000022207"/>
<reference evidence="1" key="1">
    <citation type="submission" date="2025-08" db="UniProtKB">
        <authorList>
            <consortium name="Ensembl"/>
        </authorList>
    </citation>
    <scope>IDENTIFICATION</scope>
</reference>
<sequence>MIQAKHFGSPKIQECMDDIRRQWQQLEDLATFRKQNLQDTQTFFQFQGDADELKAWLTKYLIKPLNYKTKSKAKLNIKTKT</sequence>
<evidence type="ECO:0000313" key="1">
    <source>
        <dbReference type="Ensembl" id="ENSCVAP00000022207.1"/>
    </source>
</evidence>
<dbReference type="Pfam" id="PF00435">
    <property type="entry name" value="Spectrin"/>
    <property type="match status" value="1"/>
</dbReference>
<dbReference type="Ensembl" id="ENSCVAT00000009858.1">
    <property type="protein sequence ID" value="ENSCVAP00000022207.1"/>
    <property type="gene ID" value="ENSCVAG00000004737.1"/>
</dbReference>